<name>H5XSA5_9FIRM</name>
<dbReference type="Proteomes" id="UP000005104">
    <property type="component" value="Chromosome"/>
</dbReference>
<proteinExistence type="predicted"/>
<dbReference type="PROSITE" id="PS51257">
    <property type="entry name" value="PROKAR_LIPOPROTEIN"/>
    <property type="match status" value="1"/>
</dbReference>
<dbReference type="InterPro" id="IPR014729">
    <property type="entry name" value="Rossmann-like_a/b/a_fold"/>
</dbReference>
<dbReference type="PANTHER" id="PTHR30336:SF6">
    <property type="entry name" value="INTEGRAL MEMBRANE PROTEIN"/>
    <property type="match status" value="1"/>
</dbReference>
<organism evidence="2 3">
    <name type="scientific">Desulfosporosinus youngiae DSM 17734</name>
    <dbReference type="NCBI Taxonomy" id="768710"/>
    <lineage>
        <taxon>Bacteria</taxon>
        <taxon>Bacillati</taxon>
        <taxon>Bacillota</taxon>
        <taxon>Clostridia</taxon>
        <taxon>Eubacteriales</taxon>
        <taxon>Desulfitobacteriaceae</taxon>
        <taxon>Desulfosporosinus</taxon>
    </lineage>
</organism>
<dbReference type="InterPro" id="IPR003848">
    <property type="entry name" value="DUF218"/>
</dbReference>
<gene>
    <name evidence="2" type="ORF">DesyoDRAFT_0680</name>
</gene>
<dbReference type="GO" id="GO:0005886">
    <property type="term" value="C:plasma membrane"/>
    <property type="evidence" value="ECO:0007669"/>
    <property type="project" value="TreeGrafter"/>
</dbReference>
<dbReference type="InterPro" id="IPR051599">
    <property type="entry name" value="Cell_Envelope_Assoc"/>
</dbReference>
<keyword evidence="3" id="KW-1185">Reference proteome</keyword>
<dbReference type="EMBL" id="CM001441">
    <property type="protein sequence ID" value="EHQ87857.1"/>
    <property type="molecule type" value="Genomic_DNA"/>
</dbReference>
<dbReference type="RefSeq" id="WP_007779393.1">
    <property type="nucleotide sequence ID" value="NZ_CM001441.1"/>
</dbReference>
<dbReference type="OrthoDB" id="9782395at2"/>
<dbReference type="PANTHER" id="PTHR30336">
    <property type="entry name" value="INNER MEMBRANE PROTEIN, PROBABLE PERMEASE"/>
    <property type="match status" value="1"/>
</dbReference>
<dbReference type="Gene3D" id="3.40.50.620">
    <property type="entry name" value="HUPs"/>
    <property type="match status" value="1"/>
</dbReference>
<dbReference type="Pfam" id="PF02698">
    <property type="entry name" value="DUF218"/>
    <property type="match status" value="1"/>
</dbReference>
<evidence type="ECO:0000259" key="1">
    <source>
        <dbReference type="Pfam" id="PF02698"/>
    </source>
</evidence>
<evidence type="ECO:0000313" key="3">
    <source>
        <dbReference type="Proteomes" id="UP000005104"/>
    </source>
</evidence>
<accession>H5XSA5</accession>
<sequence length="223" mass="25021">MKKRLKQFLVSMVLIMILGCTTVLMINSHVESVGTAYILNASDIPEADAILVLGAYVFPSGTVSTMLNDRLTVGYELYEQGKAPKLLVSGDHGRKDYDEVNSMKDFLKNKGVPGENVFMDHAGFSTYESMYRARDIFKVQKVIIVTQEYHLKRAVFVARELGLDAYGVASDKRDYGQAMTMYTFREIAARNKDFFWAKIIKPEPTFLGDSIPVFGDGKATDDK</sequence>
<reference evidence="2 3" key="1">
    <citation type="submission" date="2011-11" db="EMBL/GenBank/DDBJ databases">
        <title>The Noncontiguous Finished genome of Desulfosporosinus youngiae DSM 17734.</title>
        <authorList>
            <consortium name="US DOE Joint Genome Institute (JGI-PGF)"/>
            <person name="Lucas S."/>
            <person name="Han J."/>
            <person name="Lapidus A."/>
            <person name="Cheng J.-F."/>
            <person name="Goodwin L."/>
            <person name="Pitluck S."/>
            <person name="Peters L."/>
            <person name="Ovchinnikova G."/>
            <person name="Lu M."/>
            <person name="Land M.L."/>
            <person name="Hauser L."/>
            <person name="Pester M."/>
            <person name="Spring S."/>
            <person name="Ollivier B."/>
            <person name="Rattei T."/>
            <person name="Klenk H.-P."/>
            <person name="Wagner M."/>
            <person name="Loy A."/>
            <person name="Woyke T.J."/>
        </authorList>
    </citation>
    <scope>NUCLEOTIDE SEQUENCE [LARGE SCALE GENOMIC DNA]</scope>
    <source>
        <strain evidence="2 3">DSM 17734</strain>
    </source>
</reference>
<dbReference type="STRING" id="768710.DesyoDRAFT_0680"/>
<evidence type="ECO:0000313" key="2">
    <source>
        <dbReference type="EMBL" id="EHQ87857.1"/>
    </source>
</evidence>
<dbReference type="HOGENOM" id="CLU_051474_0_1_9"/>
<protein>
    <submittedName>
        <fullName evidence="2">Uncharacterized membrane protein</fullName>
    </submittedName>
</protein>
<dbReference type="eggNOG" id="COG2949">
    <property type="taxonomic scope" value="Bacteria"/>
</dbReference>
<dbReference type="AlphaFoldDB" id="H5XSA5"/>
<dbReference type="CDD" id="cd06259">
    <property type="entry name" value="YdcF-like"/>
    <property type="match status" value="1"/>
</dbReference>
<feature type="domain" description="DUF218" evidence="1">
    <location>
        <begin position="48"/>
        <end position="169"/>
    </location>
</feature>